<dbReference type="EMBL" id="JARQWQ010000070">
    <property type="protein sequence ID" value="KAK2554387.1"/>
    <property type="molecule type" value="Genomic_DNA"/>
</dbReference>
<dbReference type="Gene3D" id="2.60.40.10">
    <property type="entry name" value="Immunoglobulins"/>
    <property type="match status" value="1"/>
</dbReference>
<proteinExistence type="predicted"/>
<reference evidence="1" key="1">
    <citation type="journal article" date="2023" name="G3 (Bethesda)">
        <title>Whole genome assembly and annotation of the endangered Caribbean coral Acropora cervicornis.</title>
        <authorList>
            <person name="Selwyn J.D."/>
            <person name="Vollmer S.V."/>
        </authorList>
    </citation>
    <scope>NUCLEOTIDE SEQUENCE</scope>
    <source>
        <strain evidence="1">K2</strain>
    </source>
</reference>
<comment type="caution">
    <text evidence="1">The sequence shown here is derived from an EMBL/GenBank/DDBJ whole genome shotgun (WGS) entry which is preliminary data.</text>
</comment>
<dbReference type="Proteomes" id="UP001249851">
    <property type="component" value="Unassembled WGS sequence"/>
</dbReference>
<reference evidence="1" key="2">
    <citation type="journal article" date="2023" name="Science">
        <title>Genomic signatures of disease resistance in endangered staghorn corals.</title>
        <authorList>
            <person name="Vollmer S.V."/>
            <person name="Selwyn J.D."/>
            <person name="Despard B.A."/>
            <person name="Roesel C.L."/>
        </authorList>
    </citation>
    <scope>NUCLEOTIDE SEQUENCE</scope>
    <source>
        <strain evidence="1">K2</strain>
    </source>
</reference>
<dbReference type="InterPro" id="IPR013783">
    <property type="entry name" value="Ig-like_fold"/>
</dbReference>
<name>A0AAD9UYH7_ACRCE</name>
<organism evidence="1 2">
    <name type="scientific">Acropora cervicornis</name>
    <name type="common">Staghorn coral</name>
    <dbReference type="NCBI Taxonomy" id="6130"/>
    <lineage>
        <taxon>Eukaryota</taxon>
        <taxon>Metazoa</taxon>
        <taxon>Cnidaria</taxon>
        <taxon>Anthozoa</taxon>
        <taxon>Hexacorallia</taxon>
        <taxon>Scleractinia</taxon>
        <taxon>Astrocoeniina</taxon>
        <taxon>Acroporidae</taxon>
        <taxon>Acropora</taxon>
    </lineage>
</organism>
<gene>
    <name evidence="1" type="ORF">P5673_024090</name>
</gene>
<evidence type="ECO:0000313" key="2">
    <source>
        <dbReference type="Proteomes" id="UP001249851"/>
    </source>
</evidence>
<dbReference type="AlphaFoldDB" id="A0AAD9UYH7"/>
<feature type="non-terminal residue" evidence="1">
    <location>
        <position position="1"/>
    </location>
</feature>
<keyword evidence="2" id="KW-1185">Reference proteome</keyword>
<evidence type="ECO:0000313" key="1">
    <source>
        <dbReference type="EMBL" id="KAK2554387.1"/>
    </source>
</evidence>
<protein>
    <submittedName>
        <fullName evidence="1">Exocyst complex component 2</fullName>
    </submittedName>
</protein>
<accession>A0AAD9UYH7</accession>
<sequence length="127" mass="13624">MRPPPVVTGLTICGANCLLSADYKSASKIIARTGQSHPGKGDVIVSTRSGRVGSCTVQFRSVGLVPDPLKESAVWLEEMDPDELRARSGSVTPVSPQINTSNDPLGTGVDVFSYKFTEEQLEDIYPE</sequence>